<protein>
    <recommendedName>
        <fullName evidence="4">Glycoprotein</fullName>
    </recommendedName>
</protein>
<organism evidence="2 3">
    <name type="scientific">Paenalcaligenes hominis</name>
    <dbReference type="NCBI Taxonomy" id="643674"/>
    <lineage>
        <taxon>Bacteria</taxon>
        <taxon>Pseudomonadati</taxon>
        <taxon>Pseudomonadota</taxon>
        <taxon>Betaproteobacteria</taxon>
        <taxon>Burkholderiales</taxon>
        <taxon>Alcaligenaceae</taxon>
        <taxon>Paenalcaligenes</taxon>
    </lineage>
</organism>
<dbReference type="AlphaFoldDB" id="A0A1U9JYD1"/>
<gene>
    <name evidence="2" type="ORF">PAEH1_02675</name>
</gene>
<reference evidence="2 3" key="1">
    <citation type="submission" date="2017-01" db="EMBL/GenBank/DDBJ databases">
        <title>Complete Genome Sequence of Paenalcaligenes hominis, Isolated from a paraplegic Patient with neurogenic bladder.</title>
        <authorList>
            <person name="Mukhopadhyay R."/>
            <person name="Joaquin J."/>
            <person name="Hogue R."/>
            <person name="Kilaru A."/>
            <person name="Jospin G."/>
            <person name="Mars K."/>
            <person name="Eisen J.A."/>
            <person name="Chaturvedi V."/>
        </authorList>
    </citation>
    <scope>NUCLEOTIDE SEQUENCE [LARGE SCALE GENOMIC DNA]</scope>
    <source>
        <strain evidence="2 3">15S00501</strain>
    </source>
</reference>
<accession>A0A1U9JYD1</accession>
<evidence type="ECO:0000256" key="1">
    <source>
        <dbReference type="SAM" id="MobiDB-lite"/>
    </source>
</evidence>
<evidence type="ECO:0008006" key="4">
    <source>
        <dbReference type="Google" id="ProtNLM"/>
    </source>
</evidence>
<dbReference type="KEGG" id="phn:PAEH1_02675"/>
<evidence type="ECO:0000313" key="2">
    <source>
        <dbReference type="EMBL" id="AQS50729.1"/>
    </source>
</evidence>
<name>A0A1U9JYD1_9BURK</name>
<dbReference type="OrthoDB" id="6604265at2"/>
<dbReference type="STRING" id="643674.PAEH1_02675"/>
<sequence>MKEYEVIRPWHGVSKGDVVKLKKLHPSLESHVRPVAGQAADLEVATPKAGTGAKKEPPKDAQKGDKE</sequence>
<evidence type="ECO:0000313" key="3">
    <source>
        <dbReference type="Proteomes" id="UP000189369"/>
    </source>
</evidence>
<dbReference type="Proteomes" id="UP000189369">
    <property type="component" value="Chromosome"/>
</dbReference>
<dbReference type="EMBL" id="CP019697">
    <property type="protein sequence ID" value="AQS50729.1"/>
    <property type="molecule type" value="Genomic_DNA"/>
</dbReference>
<feature type="compositionally biased region" description="Basic and acidic residues" evidence="1">
    <location>
        <begin position="53"/>
        <end position="67"/>
    </location>
</feature>
<feature type="region of interest" description="Disordered" evidence="1">
    <location>
        <begin position="32"/>
        <end position="67"/>
    </location>
</feature>
<proteinExistence type="predicted"/>